<feature type="domain" description="Phosphatidylinositol-specific phospholipase C X" evidence="1">
    <location>
        <begin position="7"/>
        <end position="157"/>
    </location>
</feature>
<dbReference type="InterPro" id="IPR017946">
    <property type="entry name" value="PLC-like_Pdiesterase_TIM-brl"/>
</dbReference>
<dbReference type="Proteomes" id="UP000807306">
    <property type="component" value="Unassembled WGS sequence"/>
</dbReference>
<dbReference type="Pfam" id="PF00388">
    <property type="entry name" value="PI-PLC-X"/>
    <property type="match status" value="1"/>
</dbReference>
<dbReference type="InterPro" id="IPR051057">
    <property type="entry name" value="PI-PLC_domain"/>
</dbReference>
<dbReference type="GO" id="GO:0006629">
    <property type="term" value="P:lipid metabolic process"/>
    <property type="evidence" value="ECO:0007669"/>
    <property type="project" value="InterPro"/>
</dbReference>
<reference evidence="2" key="1">
    <citation type="submission" date="2020-11" db="EMBL/GenBank/DDBJ databases">
        <authorList>
            <consortium name="DOE Joint Genome Institute"/>
            <person name="Ahrendt S."/>
            <person name="Riley R."/>
            <person name="Andreopoulos W."/>
            <person name="Labutti K."/>
            <person name="Pangilinan J."/>
            <person name="Ruiz-Duenas F.J."/>
            <person name="Barrasa J.M."/>
            <person name="Sanchez-Garcia M."/>
            <person name="Camarero S."/>
            <person name="Miyauchi S."/>
            <person name="Serrano A."/>
            <person name="Linde D."/>
            <person name="Babiker R."/>
            <person name="Drula E."/>
            <person name="Ayuso-Fernandez I."/>
            <person name="Pacheco R."/>
            <person name="Padilla G."/>
            <person name="Ferreira P."/>
            <person name="Barriuso J."/>
            <person name="Kellner H."/>
            <person name="Castanera R."/>
            <person name="Alfaro M."/>
            <person name="Ramirez L."/>
            <person name="Pisabarro A.G."/>
            <person name="Kuo A."/>
            <person name="Tritt A."/>
            <person name="Lipzen A."/>
            <person name="He G."/>
            <person name="Yan M."/>
            <person name="Ng V."/>
            <person name="Cullen D."/>
            <person name="Martin F."/>
            <person name="Rosso M.-N."/>
            <person name="Henrissat B."/>
            <person name="Hibbett D."/>
            <person name="Martinez A.T."/>
            <person name="Grigoriev I.V."/>
        </authorList>
    </citation>
    <scope>NUCLEOTIDE SEQUENCE</scope>
    <source>
        <strain evidence="2">CBS 506.95</strain>
    </source>
</reference>
<dbReference type="PROSITE" id="PS50007">
    <property type="entry name" value="PIPLC_X_DOMAIN"/>
    <property type="match status" value="1"/>
</dbReference>
<organism evidence="2 3">
    <name type="scientific">Crepidotus variabilis</name>
    <dbReference type="NCBI Taxonomy" id="179855"/>
    <lineage>
        <taxon>Eukaryota</taxon>
        <taxon>Fungi</taxon>
        <taxon>Dikarya</taxon>
        <taxon>Basidiomycota</taxon>
        <taxon>Agaricomycotina</taxon>
        <taxon>Agaricomycetes</taxon>
        <taxon>Agaricomycetidae</taxon>
        <taxon>Agaricales</taxon>
        <taxon>Agaricineae</taxon>
        <taxon>Crepidotaceae</taxon>
        <taxon>Crepidotus</taxon>
    </lineage>
</organism>
<keyword evidence="3" id="KW-1185">Reference proteome</keyword>
<evidence type="ECO:0000313" key="2">
    <source>
        <dbReference type="EMBL" id="KAF9522337.1"/>
    </source>
</evidence>
<evidence type="ECO:0000259" key="1">
    <source>
        <dbReference type="SMART" id="SM00148"/>
    </source>
</evidence>
<dbReference type="InterPro" id="IPR000909">
    <property type="entry name" value="PLipase_C_PInositol-sp_X_dom"/>
</dbReference>
<accession>A0A9P6E4G6</accession>
<dbReference type="AlphaFoldDB" id="A0A9P6E4G6"/>
<dbReference type="SUPFAM" id="SSF51695">
    <property type="entry name" value="PLC-like phosphodiesterases"/>
    <property type="match status" value="1"/>
</dbReference>
<name>A0A9P6E4G6_9AGAR</name>
<proteinExistence type="predicted"/>
<dbReference type="PANTHER" id="PTHR13593">
    <property type="match status" value="1"/>
</dbReference>
<dbReference type="PANTHER" id="PTHR13593:SF113">
    <property type="entry name" value="SI:DKEY-266F7.9"/>
    <property type="match status" value="1"/>
</dbReference>
<dbReference type="SMART" id="SM00148">
    <property type="entry name" value="PLCXc"/>
    <property type="match status" value="1"/>
</dbReference>
<dbReference type="GO" id="GO:0008081">
    <property type="term" value="F:phosphoric diester hydrolase activity"/>
    <property type="evidence" value="ECO:0007669"/>
    <property type="project" value="InterPro"/>
</dbReference>
<comment type="caution">
    <text evidence="2">The sequence shown here is derived from an EMBL/GenBank/DDBJ whole genome shotgun (WGS) entry which is preliminary data.</text>
</comment>
<sequence length="281" mass="31676">MGRLRESGCQLPLSGLTIPGTHNTMAVVGKAGRIPVLSDMAQCQNHNLVEQLLMGVRSVDFRVGFNFELRHGRADLSAGRLHDALDTINNYLKSHPGETIIVGAKWDMENITGYRHPEPANLRQDIEKLFFSYSNALDITTPPMLSDTRGKMLLLVEGNNNPRGIRCNGPSFFPSIPETPWKESKKWEEVSQYLAFNLSRKDIVKEEWYHVGLNDFYLESFGDVITKKMVTPENFAQFLNPRLIQWIKGNCKGGGRARLGRVEVDFAAPDLILELVQTNFS</sequence>
<dbReference type="OrthoDB" id="1046782at2759"/>
<dbReference type="Gene3D" id="3.20.20.190">
    <property type="entry name" value="Phosphatidylinositol (PI) phosphodiesterase"/>
    <property type="match status" value="1"/>
</dbReference>
<protein>
    <submittedName>
        <fullName evidence="2">PLC-like phosphodiesterase</fullName>
    </submittedName>
</protein>
<evidence type="ECO:0000313" key="3">
    <source>
        <dbReference type="Proteomes" id="UP000807306"/>
    </source>
</evidence>
<dbReference type="EMBL" id="MU157950">
    <property type="protein sequence ID" value="KAF9522337.1"/>
    <property type="molecule type" value="Genomic_DNA"/>
</dbReference>
<gene>
    <name evidence="2" type="ORF">CPB83DRAFT_864635</name>
</gene>